<keyword evidence="1" id="KW-0472">Membrane</keyword>
<accession>A0A918S309</accession>
<feature type="transmembrane region" description="Helical" evidence="1">
    <location>
        <begin position="60"/>
        <end position="81"/>
    </location>
</feature>
<keyword evidence="3" id="KW-1185">Reference proteome</keyword>
<evidence type="ECO:0000313" key="3">
    <source>
        <dbReference type="Proteomes" id="UP000614811"/>
    </source>
</evidence>
<feature type="transmembrane region" description="Helical" evidence="1">
    <location>
        <begin position="101"/>
        <end position="121"/>
    </location>
</feature>
<reference evidence="2" key="2">
    <citation type="submission" date="2020-09" db="EMBL/GenBank/DDBJ databases">
        <authorList>
            <person name="Sun Q."/>
            <person name="Kim S."/>
        </authorList>
    </citation>
    <scope>NUCLEOTIDE SEQUENCE</scope>
    <source>
        <strain evidence="2">KCTC 12711</strain>
    </source>
</reference>
<sequence>MLEPDYSKYSYSELLDVLEHIDRETHPDRYENARINLEGAEPTEAKPNERKRSKRFANRIAGTFLAIYSVYIAAMIIFTGYPGYRSYLHEWSYFFIESSQLRQTVSFCVLIIGFMLTYKLWKKKDD</sequence>
<name>A0A918S309_9GAMM</name>
<dbReference type="EMBL" id="BMXA01000010">
    <property type="protein sequence ID" value="GHA21350.1"/>
    <property type="molecule type" value="Genomic_DNA"/>
</dbReference>
<gene>
    <name evidence="2" type="ORF">GCM10008090_34070</name>
</gene>
<comment type="caution">
    <text evidence="2">The sequence shown here is derived from an EMBL/GenBank/DDBJ whole genome shotgun (WGS) entry which is preliminary data.</text>
</comment>
<keyword evidence="1" id="KW-0812">Transmembrane</keyword>
<evidence type="ECO:0000313" key="2">
    <source>
        <dbReference type="EMBL" id="GHA21350.1"/>
    </source>
</evidence>
<dbReference type="Proteomes" id="UP000614811">
    <property type="component" value="Unassembled WGS sequence"/>
</dbReference>
<protein>
    <submittedName>
        <fullName evidence="2">Uncharacterized protein</fullName>
    </submittedName>
</protein>
<reference evidence="2" key="1">
    <citation type="journal article" date="2014" name="Int. J. Syst. Evol. Microbiol.">
        <title>Complete genome sequence of Corynebacterium casei LMG S-19264T (=DSM 44701T), isolated from a smear-ripened cheese.</title>
        <authorList>
            <consortium name="US DOE Joint Genome Institute (JGI-PGF)"/>
            <person name="Walter F."/>
            <person name="Albersmeier A."/>
            <person name="Kalinowski J."/>
            <person name="Ruckert C."/>
        </authorList>
    </citation>
    <scope>NUCLEOTIDE SEQUENCE</scope>
    <source>
        <strain evidence="2">KCTC 12711</strain>
    </source>
</reference>
<keyword evidence="1" id="KW-1133">Transmembrane helix</keyword>
<dbReference type="AlphaFoldDB" id="A0A918S309"/>
<organism evidence="2 3">
    <name type="scientific">Arenicella chitinivorans</name>
    <dbReference type="NCBI Taxonomy" id="1329800"/>
    <lineage>
        <taxon>Bacteria</taxon>
        <taxon>Pseudomonadati</taxon>
        <taxon>Pseudomonadota</taxon>
        <taxon>Gammaproteobacteria</taxon>
        <taxon>Arenicellales</taxon>
        <taxon>Arenicellaceae</taxon>
        <taxon>Arenicella</taxon>
    </lineage>
</organism>
<proteinExistence type="predicted"/>
<evidence type="ECO:0000256" key="1">
    <source>
        <dbReference type="SAM" id="Phobius"/>
    </source>
</evidence>